<keyword evidence="3" id="KW-1185">Reference proteome</keyword>
<protein>
    <recommendedName>
        <fullName evidence="4">Glycerophosphoryl diester phosphodiesterase membrane domain-containing protein</fullName>
    </recommendedName>
</protein>
<organism evidence="2 3">
    <name type="scientific">Alteriqipengyuania abyssalis</name>
    <dbReference type="NCBI Taxonomy" id="2860200"/>
    <lineage>
        <taxon>Bacteria</taxon>
        <taxon>Pseudomonadati</taxon>
        <taxon>Pseudomonadota</taxon>
        <taxon>Alphaproteobacteria</taxon>
        <taxon>Sphingomonadales</taxon>
        <taxon>Erythrobacteraceae</taxon>
        <taxon>Alteriqipengyuania</taxon>
    </lineage>
</organism>
<feature type="transmembrane region" description="Helical" evidence="1">
    <location>
        <begin position="92"/>
        <end position="116"/>
    </location>
</feature>
<sequence>MERDASFGDRVGIIWSEAWRLLVAVPVDVAIYLLVTIIGTTLADLFAPEAGGTLAVSIGALAAAYAVTLKIVRKGVEGGLRGGSGFPTYFGISFLSGIAIALALLLLIVPGLILWARWLPAYGYGLGEGRGATEALSDSWEATTGHVGPIIGSILLPFIIGTGGALAVMFIVEGGGPPTWWSSLIANTLIYSSQAAGIAIGLAVFSLLARRDSGLAEVFE</sequence>
<feature type="transmembrane region" description="Helical" evidence="1">
    <location>
        <begin position="184"/>
        <end position="209"/>
    </location>
</feature>
<evidence type="ECO:0000256" key="1">
    <source>
        <dbReference type="SAM" id="Phobius"/>
    </source>
</evidence>
<reference evidence="2 3" key="1">
    <citation type="submission" date="2021-07" db="EMBL/GenBank/DDBJ databases">
        <title>Alteriqipengyuania abyssalis NZ-12B nov, sp.nov isolated from deep sea sponge in pacific ocean.</title>
        <authorList>
            <person name="Tareen S."/>
            <person name="Wink J."/>
        </authorList>
    </citation>
    <scope>NUCLEOTIDE SEQUENCE [LARGE SCALE GENOMIC DNA]</scope>
    <source>
        <strain evidence="2 3">NZ-12B</strain>
    </source>
</reference>
<dbReference type="EMBL" id="JAHWXP010000001">
    <property type="protein sequence ID" value="MBY8335678.1"/>
    <property type="molecule type" value="Genomic_DNA"/>
</dbReference>
<evidence type="ECO:0000313" key="3">
    <source>
        <dbReference type="Proteomes" id="UP000759298"/>
    </source>
</evidence>
<feature type="transmembrane region" description="Helical" evidence="1">
    <location>
        <begin position="21"/>
        <end position="42"/>
    </location>
</feature>
<feature type="transmembrane region" description="Helical" evidence="1">
    <location>
        <begin position="150"/>
        <end position="172"/>
    </location>
</feature>
<evidence type="ECO:0008006" key="4">
    <source>
        <dbReference type="Google" id="ProtNLM"/>
    </source>
</evidence>
<name>A0ABS7PB11_9SPHN</name>
<proteinExistence type="predicted"/>
<keyword evidence="1" id="KW-0472">Membrane</keyword>
<feature type="transmembrane region" description="Helical" evidence="1">
    <location>
        <begin position="54"/>
        <end position="72"/>
    </location>
</feature>
<evidence type="ECO:0000313" key="2">
    <source>
        <dbReference type="EMBL" id="MBY8335678.1"/>
    </source>
</evidence>
<accession>A0ABS7PB11</accession>
<dbReference type="Proteomes" id="UP000759298">
    <property type="component" value="Unassembled WGS sequence"/>
</dbReference>
<dbReference type="RefSeq" id="WP_222823458.1">
    <property type="nucleotide sequence ID" value="NZ_JAHWXP010000001.1"/>
</dbReference>
<keyword evidence="1" id="KW-1133">Transmembrane helix</keyword>
<comment type="caution">
    <text evidence="2">The sequence shown here is derived from an EMBL/GenBank/DDBJ whole genome shotgun (WGS) entry which is preliminary data.</text>
</comment>
<keyword evidence="1" id="KW-0812">Transmembrane</keyword>
<gene>
    <name evidence="2" type="ORF">KYN89_01325</name>
</gene>